<evidence type="ECO:0000313" key="2">
    <source>
        <dbReference type="Proteomes" id="UP000275408"/>
    </source>
</evidence>
<comment type="caution">
    <text evidence="1">The sequence shown here is derived from an EMBL/GenBank/DDBJ whole genome shotgun (WGS) entry which is preliminary data.</text>
</comment>
<dbReference type="AlphaFoldDB" id="A0A3M6TGN3"/>
<feature type="non-terminal residue" evidence="1">
    <location>
        <position position="164"/>
    </location>
</feature>
<proteinExistence type="predicted"/>
<reference evidence="1 2" key="1">
    <citation type="journal article" date="2018" name="Sci. Rep.">
        <title>Comparative analysis of the Pocillopora damicornis genome highlights role of immune system in coral evolution.</title>
        <authorList>
            <person name="Cunning R."/>
            <person name="Bay R.A."/>
            <person name="Gillette P."/>
            <person name="Baker A.C."/>
            <person name="Traylor-Knowles N."/>
        </authorList>
    </citation>
    <scope>NUCLEOTIDE SEQUENCE [LARGE SCALE GENOMIC DNA]</scope>
    <source>
        <strain evidence="1">RSMAS</strain>
        <tissue evidence="1">Whole animal</tissue>
    </source>
</reference>
<gene>
    <name evidence="1" type="ORF">pdam_00009445</name>
</gene>
<sequence length="164" mass="19494">PKTLIDLIIVSPNLQASHILADSIDLRISDHHLTYVTFSFKKRNSKPYMFSVRNYKSLEIDKLQKDLDEAPWHIDSVYIWETIFKEILETHIKHRKVKARSKSLHWINTENRGAMNQKYKYLKAAQANPDDSMLWDRYRIKGNCVKRMLRIAEAQHWISQIEES</sequence>
<feature type="non-terminal residue" evidence="1">
    <location>
        <position position="1"/>
    </location>
</feature>
<evidence type="ECO:0000313" key="1">
    <source>
        <dbReference type="EMBL" id="RMX40459.1"/>
    </source>
</evidence>
<name>A0A3M6TGN3_POCDA</name>
<accession>A0A3M6TGN3</accession>
<dbReference type="EMBL" id="RCHS01003631">
    <property type="protein sequence ID" value="RMX40459.1"/>
    <property type="molecule type" value="Genomic_DNA"/>
</dbReference>
<protein>
    <recommendedName>
        <fullName evidence="3">Endonuclease/exonuclease/phosphatase domain-containing protein</fullName>
    </recommendedName>
</protein>
<dbReference type="Proteomes" id="UP000275408">
    <property type="component" value="Unassembled WGS sequence"/>
</dbReference>
<keyword evidence="2" id="KW-1185">Reference proteome</keyword>
<organism evidence="1 2">
    <name type="scientific">Pocillopora damicornis</name>
    <name type="common">Cauliflower coral</name>
    <name type="synonym">Millepora damicornis</name>
    <dbReference type="NCBI Taxonomy" id="46731"/>
    <lineage>
        <taxon>Eukaryota</taxon>
        <taxon>Metazoa</taxon>
        <taxon>Cnidaria</taxon>
        <taxon>Anthozoa</taxon>
        <taxon>Hexacorallia</taxon>
        <taxon>Scleractinia</taxon>
        <taxon>Astrocoeniina</taxon>
        <taxon>Pocilloporidae</taxon>
        <taxon>Pocillopora</taxon>
    </lineage>
</organism>
<evidence type="ECO:0008006" key="3">
    <source>
        <dbReference type="Google" id="ProtNLM"/>
    </source>
</evidence>